<feature type="domain" description="Histidine phosphotransferase ChpT C-terminal" evidence="1">
    <location>
        <begin position="81"/>
        <end position="198"/>
    </location>
</feature>
<dbReference type="InterPro" id="IPR036890">
    <property type="entry name" value="HATPase_C_sf"/>
</dbReference>
<gene>
    <name evidence="2" type="ORF">DXH95_04780</name>
</gene>
<keyword evidence="2" id="KW-0808">Transferase</keyword>
<dbReference type="OrthoDB" id="9803702at2"/>
<dbReference type="EMBL" id="QRGP01000001">
    <property type="protein sequence ID" value="RDV06724.1"/>
    <property type="molecule type" value="Genomic_DNA"/>
</dbReference>
<dbReference type="AlphaFoldDB" id="A0A371BGJ9"/>
<reference evidence="3" key="1">
    <citation type="submission" date="2018-08" db="EMBL/GenBank/DDBJ databases">
        <authorList>
            <person name="Kim S.-J."/>
            <person name="Jung G.-Y."/>
        </authorList>
    </citation>
    <scope>NUCLEOTIDE SEQUENCE [LARGE SCALE GENOMIC DNA]</scope>
    <source>
        <strain evidence="3">GY_G</strain>
    </source>
</reference>
<name>A0A371BGJ9_9SPHN</name>
<dbReference type="GO" id="GO:0016740">
    <property type="term" value="F:transferase activity"/>
    <property type="evidence" value="ECO:0007669"/>
    <property type="project" value="UniProtKB-KW"/>
</dbReference>
<dbReference type="Pfam" id="PF10090">
    <property type="entry name" value="HPTransfase"/>
    <property type="match status" value="1"/>
</dbReference>
<evidence type="ECO:0000259" key="1">
    <source>
        <dbReference type="Pfam" id="PF10090"/>
    </source>
</evidence>
<protein>
    <submittedName>
        <fullName evidence="2">Histidine phosphotransferase</fullName>
    </submittedName>
</protein>
<comment type="caution">
    <text evidence="2">The sequence shown here is derived from an EMBL/GenBank/DDBJ whole genome shotgun (WGS) entry which is preliminary data.</text>
</comment>
<evidence type="ECO:0000313" key="2">
    <source>
        <dbReference type="EMBL" id="RDV06724.1"/>
    </source>
</evidence>
<sequence length="212" mass="22663">MSDNDIDLAALLCSRLCHDLLSPVGAMNNGLELLADEHDPEMRKRCMDLLAESAKSAADKLKFFRLAFGAAGGFGSEVDPMEAKAVIEPLVTSDGRTTLEWMVPAGLMPKRAVKILLNLVLIAKDALVRGGVLHVGAEFRDGEQEIVIRAVGPRIIMDRSIQDALTGNLAASEIDSRTAAGWMVFGLARQNGGLVQIAGPSDEQMVIGALVR</sequence>
<organism evidence="2 3">
    <name type="scientific">Sphingorhabdus pulchriflava</name>
    <dbReference type="NCBI Taxonomy" id="2292257"/>
    <lineage>
        <taxon>Bacteria</taxon>
        <taxon>Pseudomonadati</taxon>
        <taxon>Pseudomonadota</taxon>
        <taxon>Alphaproteobacteria</taxon>
        <taxon>Sphingomonadales</taxon>
        <taxon>Sphingomonadaceae</taxon>
        <taxon>Sphingorhabdus</taxon>
    </lineage>
</organism>
<evidence type="ECO:0000313" key="3">
    <source>
        <dbReference type="Proteomes" id="UP000263833"/>
    </source>
</evidence>
<proteinExistence type="predicted"/>
<dbReference type="Gene3D" id="3.30.565.10">
    <property type="entry name" value="Histidine kinase-like ATPase, C-terminal domain"/>
    <property type="match status" value="1"/>
</dbReference>
<dbReference type="Gene3D" id="1.10.287.130">
    <property type="match status" value="1"/>
</dbReference>
<dbReference type="Proteomes" id="UP000263833">
    <property type="component" value="Unassembled WGS sequence"/>
</dbReference>
<accession>A0A371BGJ9</accession>
<dbReference type="RefSeq" id="WP_115548270.1">
    <property type="nucleotide sequence ID" value="NZ_QRGP01000001.1"/>
</dbReference>
<dbReference type="InterPro" id="IPR018762">
    <property type="entry name" value="ChpT_C"/>
</dbReference>
<keyword evidence="3" id="KW-1185">Reference proteome</keyword>